<comment type="caution">
    <text evidence="1">The sequence shown here is derived from an EMBL/GenBank/DDBJ whole genome shotgun (WGS) entry which is preliminary data.</text>
</comment>
<reference evidence="1 2" key="1">
    <citation type="submission" date="2016-07" db="EMBL/GenBank/DDBJ databases">
        <title>Pervasive Adenine N6-methylation of Active Genes in Fungi.</title>
        <authorList>
            <consortium name="DOE Joint Genome Institute"/>
            <person name="Mondo S.J."/>
            <person name="Dannebaum R.O."/>
            <person name="Kuo R.C."/>
            <person name="Labutti K."/>
            <person name="Haridas S."/>
            <person name="Kuo A."/>
            <person name="Salamov A."/>
            <person name="Ahrendt S.R."/>
            <person name="Lipzen A."/>
            <person name="Sullivan W."/>
            <person name="Andreopoulos W.B."/>
            <person name="Clum A."/>
            <person name="Lindquist E."/>
            <person name="Daum C."/>
            <person name="Ramamoorthy G.K."/>
            <person name="Gryganskyi A."/>
            <person name="Culley D."/>
            <person name="Magnuson J.K."/>
            <person name="James T.Y."/>
            <person name="O'Malley M.A."/>
            <person name="Stajich J.E."/>
            <person name="Spatafora J.W."/>
            <person name="Visel A."/>
            <person name="Grigoriev I.V."/>
        </authorList>
    </citation>
    <scope>NUCLEOTIDE SEQUENCE [LARGE SCALE GENOMIC DNA]</scope>
    <source>
        <strain evidence="1 2">JEL800</strain>
    </source>
</reference>
<dbReference type="AlphaFoldDB" id="A0A1Y2CG60"/>
<sequence length="411" mass="45683">MSDIREILSSLPTHFNSPQDRDFHTSLALTEVTRFIDAQKPSYRVVSELIASTFSTLPVPVTIQTAATFILSVSKLGYLYPLNDEDAQRRCEALGGLIDAWLQAAESRSTDIGSAFWALGWCVVMISVCARRGRVDGAVVEFVCGIVNLVERSIGSLKGDDSETLETCRILCLWGLCELGRMDNGISDVRGDAVRIAFGILFDVSRAVTEFGMLMGLLAIEEMLNSVHVCIDIGLSAAEVSTLLERIVQLVDCVVKPADSKIEANVVTVRILMSTMSLAILAKNPDVEQHVLQMVRRVLTQFEDCDSGMPRLNWACRRLLSELVLQKCHLGFHNKEVVKRMLYGNKTECNCPTSPRLCLAGSVIDNLDMRNIATLLEESLLKMHGIRCEMFCAEKWRSFVDLMIDLLIDNK</sequence>
<keyword evidence="2" id="KW-1185">Reference proteome</keyword>
<accession>A0A1Y2CG60</accession>
<protein>
    <submittedName>
        <fullName evidence="1">Uncharacterized protein</fullName>
    </submittedName>
</protein>
<organism evidence="1 2">
    <name type="scientific">Rhizoclosmatium globosum</name>
    <dbReference type="NCBI Taxonomy" id="329046"/>
    <lineage>
        <taxon>Eukaryota</taxon>
        <taxon>Fungi</taxon>
        <taxon>Fungi incertae sedis</taxon>
        <taxon>Chytridiomycota</taxon>
        <taxon>Chytridiomycota incertae sedis</taxon>
        <taxon>Chytridiomycetes</taxon>
        <taxon>Chytridiales</taxon>
        <taxon>Chytriomycetaceae</taxon>
        <taxon>Rhizoclosmatium</taxon>
    </lineage>
</organism>
<evidence type="ECO:0000313" key="2">
    <source>
        <dbReference type="Proteomes" id="UP000193642"/>
    </source>
</evidence>
<evidence type="ECO:0000313" key="1">
    <source>
        <dbReference type="EMBL" id="ORY46019.1"/>
    </source>
</evidence>
<dbReference type="EMBL" id="MCGO01000018">
    <property type="protein sequence ID" value="ORY46019.1"/>
    <property type="molecule type" value="Genomic_DNA"/>
</dbReference>
<dbReference type="Proteomes" id="UP000193642">
    <property type="component" value="Unassembled WGS sequence"/>
</dbReference>
<proteinExistence type="predicted"/>
<gene>
    <name evidence="1" type="ORF">BCR33DRAFT_158404</name>
</gene>
<name>A0A1Y2CG60_9FUNG</name>